<feature type="zinc finger region" description="CHC2-type" evidence="12">
    <location>
        <begin position="37"/>
        <end position="61"/>
    </location>
</feature>
<name>A0ABS7FGQ0_9NEIS</name>
<comment type="similarity">
    <text evidence="12 13">Belongs to the DnaG primase family.</text>
</comment>
<organism evidence="15 16">
    <name type="scientific">Chromobacterium subtsugae</name>
    <dbReference type="NCBI Taxonomy" id="251747"/>
    <lineage>
        <taxon>Bacteria</taxon>
        <taxon>Pseudomonadati</taxon>
        <taxon>Pseudomonadota</taxon>
        <taxon>Betaproteobacteria</taxon>
        <taxon>Neisseriales</taxon>
        <taxon>Chromobacteriaceae</taxon>
        <taxon>Chromobacterium</taxon>
    </lineage>
</organism>
<keyword evidence="6 12" id="KW-0479">Metal-binding</keyword>
<keyword evidence="2 12" id="KW-0639">Primosome</keyword>
<evidence type="ECO:0000256" key="8">
    <source>
        <dbReference type="ARBA" id="ARBA00022833"/>
    </source>
</evidence>
<dbReference type="InterPro" id="IPR016136">
    <property type="entry name" value="DNA_helicase_N/primase_C"/>
</dbReference>
<dbReference type="InterPro" id="IPR013264">
    <property type="entry name" value="DNAG_N"/>
</dbReference>
<reference evidence="15 16" key="1">
    <citation type="submission" date="2021-05" db="EMBL/GenBank/DDBJ databases">
        <title>Draft Whole Genome Sequencing Of Biosensor Chromobacterium violaceum Strain CV026 Reveals A Regulatory RNA In Chromobacterium violaceum Phenotype Regulatory Network.</title>
        <authorList>
            <person name="Hong K.W."/>
            <person name="Chan K.G."/>
            <person name="Chang C.-Y."/>
        </authorList>
    </citation>
    <scope>NUCLEOTIDE SEQUENCE [LARGE SCALE GENOMIC DNA]</scope>
    <source>
        <strain evidence="15 16">ATCC 31532</strain>
    </source>
</reference>
<keyword evidence="3 12" id="KW-0808">Transferase</keyword>
<dbReference type="InterPro" id="IPR002694">
    <property type="entry name" value="Znf_CHC2"/>
</dbReference>
<dbReference type="Pfam" id="PF08275">
    <property type="entry name" value="DNAG_N"/>
    <property type="match status" value="1"/>
</dbReference>
<dbReference type="GeneID" id="89684561"/>
<evidence type="ECO:0000259" key="14">
    <source>
        <dbReference type="PROSITE" id="PS50880"/>
    </source>
</evidence>
<sequence length="595" mass="66172">MIPQDFIDQLLSRVDIVDVVDRYVPLKKGGQNYMACCPFHKEKSPSFTVSPSKQFYHCFGCGAHGSAIGFVMEYQGVGFVDAVKLLAEGIGMQVPDERAVNPEASRKAREKQVSLEQLMQMASDYYRRELKGGPNAVAYCKGRGLSGEIAARFGLGYAPDGWQNLEAITANYQDEKLVEAGLVIVAEDSGRRYDRFRDRLMFPIRNQRGAIVGFGGRVLGKGEPKYLNSPETPLFEKGRELYGLYEARQAIRDKNRVLVVEGYMDVVALAQYGVGYAVATLGTATTGEHVRKLLKHADQVYFCFDGDKAGQKAAWRALENSLPQLVDGKALSFLFLPAEHDPDSYVREFGTDAFEEVLEQQSLPLSVYFTRELCKEVNLSTPEGKADLIRRAAPLLAQISAPALGFIIKKRLAELAGVEVDEFDMLTGGKPRQASGKSGRRDYKLPAESQRVMNTSMVRKLIKWLLMNPGWAPDVRLPDSLALSDELACFAMLAERVQEHGEEPNTAQLVEGLRGTPYEGLIDSVLQQAMQDPDEFADPGADDRQQFQDGNARLLKMLHAAQLERLKQKDRHEGLTSEEKALLGQLLREMFSSPN</sequence>
<dbReference type="SUPFAM" id="SSF117023">
    <property type="entry name" value="DNA primase DnaG, C-terminal domain"/>
    <property type="match status" value="1"/>
</dbReference>
<dbReference type="Pfam" id="PF13155">
    <property type="entry name" value="Toprim_2"/>
    <property type="match status" value="1"/>
</dbReference>
<dbReference type="HAMAP" id="MF_00974">
    <property type="entry name" value="DNA_primase_DnaG"/>
    <property type="match status" value="1"/>
</dbReference>
<dbReference type="InterPro" id="IPR030846">
    <property type="entry name" value="DnaG_bac"/>
</dbReference>
<keyword evidence="8 12" id="KW-0862">Zinc</keyword>
<comment type="function">
    <text evidence="12 13">RNA polymerase that catalyzes the synthesis of short RNA molecules used as primers for DNA polymerase during DNA replication.</text>
</comment>
<evidence type="ECO:0000256" key="1">
    <source>
        <dbReference type="ARBA" id="ARBA00022478"/>
    </source>
</evidence>
<dbReference type="Pfam" id="PF10410">
    <property type="entry name" value="DnaB_bind"/>
    <property type="match status" value="1"/>
</dbReference>
<dbReference type="InterPro" id="IPR019475">
    <property type="entry name" value="DNA_primase_DnaB-bd"/>
</dbReference>
<evidence type="ECO:0000256" key="13">
    <source>
        <dbReference type="PIRNR" id="PIRNR002811"/>
    </source>
</evidence>
<comment type="cofactor">
    <cofactor evidence="12 13">
        <name>Zn(2+)</name>
        <dbReference type="ChEBI" id="CHEBI:29105"/>
    </cofactor>
    <text evidence="12 13">Binds 1 zinc ion per monomer.</text>
</comment>
<keyword evidence="11 12" id="KW-0804">Transcription</keyword>
<comment type="caution">
    <text evidence="15">The sequence shown here is derived from an EMBL/GenBank/DDBJ whole genome shotgun (WGS) entry which is preliminary data.</text>
</comment>
<dbReference type="InterPro" id="IPR006295">
    <property type="entry name" value="DNA_primase_DnaG"/>
</dbReference>
<dbReference type="PROSITE" id="PS50880">
    <property type="entry name" value="TOPRIM"/>
    <property type="match status" value="1"/>
</dbReference>
<dbReference type="InterPro" id="IPR034151">
    <property type="entry name" value="TOPRIM_DnaG_bac"/>
</dbReference>
<dbReference type="Proteomes" id="UP000711178">
    <property type="component" value="Unassembled WGS sequence"/>
</dbReference>
<dbReference type="Gene3D" id="3.90.580.10">
    <property type="entry name" value="Zinc finger, CHC2-type domain"/>
    <property type="match status" value="1"/>
</dbReference>
<keyword evidence="1 12" id="KW-0240">DNA-directed RNA polymerase</keyword>
<keyword evidence="5 12" id="KW-0235">DNA replication</keyword>
<dbReference type="Pfam" id="PF01807">
    <property type="entry name" value="Zn_ribbon_DnaG"/>
    <property type="match status" value="1"/>
</dbReference>
<dbReference type="InterPro" id="IPR006171">
    <property type="entry name" value="TOPRIM_dom"/>
</dbReference>
<keyword evidence="16" id="KW-1185">Reference proteome</keyword>
<dbReference type="InterPro" id="IPR050219">
    <property type="entry name" value="DnaG_primase"/>
</dbReference>
<gene>
    <name evidence="12 15" type="primary">dnaG</name>
    <name evidence="15" type="ORF">KIF53_16425</name>
</gene>
<comment type="subunit">
    <text evidence="12">Monomer. Interacts with DnaB.</text>
</comment>
<dbReference type="Gene3D" id="3.90.980.10">
    <property type="entry name" value="DNA primase, catalytic core, N-terminal domain"/>
    <property type="match status" value="1"/>
</dbReference>
<dbReference type="PIRSF" id="PIRSF002811">
    <property type="entry name" value="DnaG"/>
    <property type="match status" value="1"/>
</dbReference>
<evidence type="ECO:0000256" key="4">
    <source>
        <dbReference type="ARBA" id="ARBA00022695"/>
    </source>
</evidence>
<feature type="domain" description="Toprim" evidence="14">
    <location>
        <begin position="255"/>
        <end position="337"/>
    </location>
</feature>
<dbReference type="InterPro" id="IPR036977">
    <property type="entry name" value="DNA_primase_Znf_CHC2"/>
</dbReference>
<evidence type="ECO:0000256" key="9">
    <source>
        <dbReference type="ARBA" id="ARBA00022842"/>
    </source>
</evidence>
<dbReference type="EMBL" id="JAHDTB010000015">
    <property type="protein sequence ID" value="MBW8289222.1"/>
    <property type="molecule type" value="Genomic_DNA"/>
</dbReference>
<evidence type="ECO:0000256" key="3">
    <source>
        <dbReference type="ARBA" id="ARBA00022679"/>
    </source>
</evidence>
<keyword evidence="9" id="KW-0460">Magnesium</keyword>
<evidence type="ECO:0000313" key="16">
    <source>
        <dbReference type="Proteomes" id="UP000711178"/>
    </source>
</evidence>
<evidence type="ECO:0000256" key="12">
    <source>
        <dbReference type="HAMAP-Rule" id="MF_00974"/>
    </source>
</evidence>
<keyword evidence="10 12" id="KW-0238">DNA-binding</keyword>
<evidence type="ECO:0000256" key="6">
    <source>
        <dbReference type="ARBA" id="ARBA00022723"/>
    </source>
</evidence>
<dbReference type="Pfam" id="PF08278">
    <property type="entry name" value="DnaG_DnaB_bind"/>
    <property type="match status" value="1"/>
</dbReference>
<comment type="domain">
    <text evidence="12">Contains an N-terminal zinc-binding domain, a central core domain that contains the primase activity, and a C-terminal DnaB-binding domain.</text>
</comment>
<keyword evidence="7 12" id="KW-0863">Zinc-finger</keyword>
<dbReference type="SUPFAM" id="SSF56731">
    <property type="entry name" value="DNA primase core"/>
    <property type="match status" value="1"/>
</dbReference>
<dbReference type="CDD" id="cd03364">
    <property type="entry name" value="TOPRIM_DnaG_primases"/>
    <property type="match status" value="1"/>
</dbReference>
<dbReference type="Gene3D" id="1.20.50.20">
    <property type="entry name" value="DnaG, RNA polymerase domain, helical bundle"/>
    <property type="match status" value="1"/>
</dbReference>
<dbReference type="InterPro" id="IPR037068">
    <property type="entry name" value="DNA_primase_core_N_sf"/>
</dbReference>
<dbReference type="SMART" id="SM00400">
    <property type="entry name" value="ZnF_CHCC"/>
    <property type="match status" value="1"/>
</dbReference>
<dbReference type="SMART" id="SM00766">
    <property type="entry name" value="DnaG_DnaB_bind"/>
    <property type="match status" value="1"/>
</dbReference>
<dbReference type="SUPFAM" id="SSF57783">
    <property type="entry name" value="Zinc beta-ribbon"/>
    <property type="match status" value="1"/>
</dbReference>
<dbReference type="NCBIfam" id="TIGR01391">
    <property type="entry name" value="dnaG"/>
    <property type="match status" value="1"/>
</dbReference>
<accession>A0ABS7FGQ0</accession>
<evidence type="ECO:0000256" key="10">
    <source>
        <dbReference type="ARBA" id="ARBA00023125"/>
    </source>
</evidence>
<protein>
    <recommendedName>
        <fullName evidence="12 13">DNA primase</fullName>
        <ecNumber evidence="12">2.7.7.101</ecNumber>
    </recommendedName>
</protein>
<dbReference type="RefSeq" id="WP_043578771.1">
    <property type="nucleotide sequence ID" value="NZ_CP142381.1"/>
</dbReference>
<dbReference type="SMART" id="SM00493">
    <property type="entry name" value="TOPRIM"/>
    <property type="match status" value="1"/>
</dbReference>
<proteinExistence type="inferred from homology"/>
<dbReference type="InterPro" id="IPR013173">
    <property type="entry name" value="DNA_primase_DnaG_DnaB-bd_dom"/>
</dbReference>
<evidence type="ECO:0000313" key="15">
    <source>
        <dbReference type="EMBL" id="MBW8289222.1"/>
    </source>
</evidence>
<evidence type="ECO:0000256" key="2">
    <source>
        <dbReference type="ARBA" id="ARBA00022515"/>
    </source>
</evidence>
<dbReference type="Gene3D" id="1.10.860.10">
    <property type="entry name" value="DNAb Helicase, Chain A"/>
    <property type="match status" value="1"/>
</dbReference>
<dbReference type="PANTHER" id="PTHR30313:SF2">
    <property type="entry name" value="DNA PRIMASE"/>
    <property type="match status" value="1"/>
</dbReference>
<dbReference type="EC" id="2.7.7.101" evidence="12"/>
<dbReference type="PANTHER" id="PTHR30313">
    <property type="entry name" value="DNA PRIMASE"/>
    <property type="match status" value="1"/>
</dbReference>
<evidence type="ECO:0000256" key="7">
    <source>
        <dbReference type="ARBA" id="ARBA00022771"/>
    </source>
</evidence>
<dbReference type="Gene3D" id="3.40.1360.10">
    <property type="match status" value="1"/>
</dbReference>
<comment type="catalytic activity">
    <reaction evidence="12">
        <text>ssDNA + n NTP = ssDNA/pppN(pN)n-1 hybrid + (n-1) diphosphate.</text>
        <dbReference type="EC" id="2.7.7.101"/>
    </reaction>
</comment>
<evidence type="ECO:0000256" key="11">
    <source>
        <dbReference type="ARBA" id="ARBA00023163"/>
    </source>
</evidence>
<keyword evidence="4 12" id="KW-0548">Nucleotidyltransferase</keyword>
<evidence type="ECO:0000256" key="5">
    <source>
        <dbReference type="ARBA" id="ARBA00022705"/>
    </source>
</evidence>